<gene>
    <name evidence="2" type="ORF">OG398_22130</name>
</gene>
<accession>A0AAU2VT55</accession>
<dbReference type="AlphaFoldDB" id="A0AAU2VT55"/>
<reference evidence="2" key="1">
    <citation type="submission" date="2022-10" db="EMBL/GenBank/DDBJ databases">
        <title>The complete genomes of actinobacterial strains from the NBC collection.</title>
        <authorList>
            <person name="Joergensen T.S."/>
            <person name="Alvarez Arevalo M."/>
            <person name="Sterndorff E.B."/>
            <person name="Faurdal D."/>
            <person name="Vuksanovic O."/>
            <person name="Mourched A.-S."/>
            <person name="Charusanti P."/>
            <person name="Shaw S."/>
            <person name="Blin K."/>
            <person name="Weber T."/>
        </authorList>
    </citation>
    <scope>NUCLEOTIDE SEQUENCE</scope>
    <source>
        <strain evidence="2">NBC_00008</strain>
    </source>
</reference>
<organism evidence="2">
    <name type="scientific">Streptomyces sp. NBC_00008</name>
    <dbReference type="NCBI Taxonomy" id="2903610"/>
    <lineage>
        <taxon>Bacteria</taxon>
        <taxon>Bacillati</taxon>
        <taxon>Actinomycetota</taxon>
        <taxon>Actinomycetes</taxon>
        <taxon>Kitasatosporales</taxon>
        <taxon>Streptomycetaceae</taxon>
        <taxon>Streptomyces</taxon>
    </lineage>
</organism>
<proteinExistence type="predicted"/>
<name>A0AAU2VT55_9ACTN</name>
<evidence type="ECO:0000256" key="1">
    <source>
        <dbReference type="SAM" id="MobiDB-lite"/>
    </source>
</evidence>
<dbReference type="EMBL" id="CP108313">
    <property type="protein sequence ID" value="WTW70766.1"/>
    <property type="molecule type" value="Genomic_DNA"/>
</dbReference>
<evidence type="ECO:0000313" key="2">
    <source>
        <dbReference type="EMBL" id="WTW70766.1"/>
    </source>
</evidence>
<feature type="region of interest" description="Disordered" evidence="1">
    <location>
        <begin position="91"/>
        <end position="114"/>
    </location>
</feature>
<protein>
    <submittedName>
        <fullName evidence="2">Uncharacterized protein</fullName>
    </submittedName>
</protein>
<sequence>MSPSEQHDALQARLLPWTRPDGGPCYLRTDGHGYVSRVADQMETVQLGTGAEVLDCARPIIAAPGASVTELRFTASRLAECLTDALRVAESRGGRLQHDHGEGRCAEPRDVRGA</sequence>